<sequence length="293" mass="31551">MKYVLTAAQAGHVGWHIEAPTRAAAEVKDEGGGVAGCLVGEGSGALGTIAGHVFPGSVILLLGLHWAAGIGRCIAVGAPYSRSWHALPWQRGVGARPWEPWLKVFFTFFMGILMELYYKDPWKYGLDWWWRPLISEDGAHFTFVDSWHHACMHLAFLACGLLELGGFYLAAKGYASPLQCSLELAMLALAFALETIMGVLHALGGEGLPAEIHKMQTLFFTVAAAAAISEASHGGHARIAPFVRVTATVAAGVWMCFNALVYAWQSNGNSAWARDPMAAHPDLEVASIDGDIY</sequence>
<evidence type="ECO:0000256" key="1">
    <source>
        <dbReference type="SAM" id="Phobius"/>
    </source>
</evidence>
<dbReference type="PaxDb" id="2903-EOD05748"/>
<keyword evidence="1" id="KW-0472">Membrane</keyword>
<dbReference type="KEGG" id="ehx:EMIHUDRAFT_219803"/>
<dbReference type="HOGENOM" id="CLU_951348_0_0_1"/>
<accession>A0A0D3I3B3</accession>
<dbReference type="EnsemblProtists" id="EOD05748">
    <property type="protein sequence ID" value="EOD05748"/>
    <property type="gene ID" value="EMIHUDRAFT_219803"/>
</dbReference>
<protein>
    <recommendedName>
        <fullName evidence="4">EXPERA domain-containing protein</fullName>
    </recommendedName>
</protein>
<keyword evidence="3" id="KW-1185">Reference proteome</keyword>
<dbReference type="AlphaFoldDB" id="A0A0D3I3B3"/>
<reference evidence="2" key="2">
    <citation type="submission" date="2024-10" db="UniProtKB">
        <authorList>
            <consortium name="EnsemblProtists"/>
        </authorList>
    </citation>
    <scope>IDENTIFICATION</scope>
</reference>
<feature type="transmembrane region" description="Helical" evidence="1">
    <location>
        <begin position="245"/>
        <end position="264"/>
    </location>
</feature>
<proteinExistence type="predicted"/>
<feature type="transmembrane region" description="Helical" evidence="1">
    <location>
        <begin position="147"/>
        <end position="170"/>
    </location>
</feature>
<dbReference type="Proteomes" id="UP000013827">
    <property type="component" value="Unassembled WGS sequence"/>
</dbReference>
<evidence type="ECO:0008006" key="4">
    <source>
        <dbReference type="Google" id="ProtNLM"/>
    </source>
</evidence>
<dbReference type="PANTHER" id="PTHR16007:SF15">
    <property type="entry name" value="TRANSMEMBRANE PROTEIN 45B"/>
    <property type="match status" value="1"/>
</dbReference>
<dbReference type="PANTHER" id="PTHR16007">
    <property type="entry name" value="EPIDIDYMAL MEMBRANE PROTEIN E9-RELATED"/>
    <property type="match status" value="1"/>
</dbReference>
<name>A0A0D3I3B3_EMIH1</name>
<dbReference type="InterPro" id="IPR042127">
    <property type="entry name" value="TMEM45"/>
</dbReference>
<dbReference type="GeneID" id="17251906"/>
<reference evidence="3" key="1">
    <citation type="journal article" date="2013" name="Nature">
        <title>Pan genome of the phytoplankton Emiliania underpins its global distribution.</title>
        <authorList>
            <person name="Read B.A."/>
            <person name="Kegel J."/>
            <person name="Klute M.J."/>
            <person name="Kuo A."/>
            <person name="Lefebvre S.C."/>
            <person name="Maumus F."/>
            <person name="Mayer C."/>
            <person name="Miller J."/>
            <person name="Monier A."/>
            <person name="Salamov A."/>
            <person name="Young J."/>
            <person name="Aguilar M."/>
            <person name="Claverie J.M."/>
            <person name="Frickenhaus S."/>
            <person name="Gonzalez K."/>
            <person name="Herman E.K."/>
            <person name="Lin Y.C."/>
            <person name="Napier J."/>
            <person name="Ogata H."/>
            <person name="Sarno A.F."/>
            <person name="Shmutz J."/>
            <person name="Schroeder D."/>
            <person name="de Vargas C."/>
            <person name="Verret F."/>
            <person name="von Dassow P."/>
            <person name="Valentin K."/>
            <person name="Van de Peer Y."/>
            <person name="Wheeler G."/>
            <person name="Dacks J.B."/>
            <person name="Delwiche C.F."/>
            <person name="Dyhrman S.T."/>
            <person name="Glockner G."/>
            <person name="John U."/>
            <person name="Richards T."/>
            <person name="Worden A.Z."/>
            <person name="Zhang X."/>
            <person name="Grigoriev I.V."/>
            <person name="Allen A.E."/>
            <person name="Bidle K."/>
            <person name="Borodovsky M."/>
            <person name="Bowler C."/>
            <person name="Brownlee C."/>
            <person name="Cock J.M."/>
            <person name="Elias M."/>
            <person name="Gladyshev V.N."/>
            <person name="Groth M."/>
            <person name="Guda C."/>
            <person name="Hadaegh A."/>
            <person name="Iglesias-Rodriguez M.D."/>
            <person name="Jenkins J."/>
            <person name="Jones B.M."/>
            <person name="Lawson T."/>
            <person name="Leese F."/>
            <person name="Lindquist E."/>
            <person name="Lobanov A."/>
            <person name="Lomsadze A."/>
            <person name="Malik S.B."/>
            <person name="Marsh M.E."/>
            <person name="Mackinder L."/>
            <person name="Mock T."/>
            <person name="Mueller-Roeber B."/>
            <person name="Pagarete A."/>
            <person name="Parker M."/>
            <person name="Probert I."/>
            <person name="Quesneville H."/>
            <person name="Raines C."/>
            <person name="Rensing S.A."/>
            <person name="Riano-Pachon D.M."/>
            <person name="Richier S."/>
            <person name="Rokitta S."/>
            <person name="Shiraiwa Y."/>
            <person name="Soanes D.M."/>
            <person name="van der Giezen M."/>
            <person name="Wahlund T.M."/>
            <person name="Williams B."/>
            <person name="Wilson W."/>
            <person name="Wolfe G."/>
            <person name="Wurch L.L."/>
        </authorList>
    </citation>
    <scope>NUCLEOTIDE SEQUENCE</scope>
</reference>
<evidence type="ECO:0000313" key="3">
    <source>
        <dbReference type="Proteomes" id="UP000013827"/>
    </source>
</evidence>
<feature type="transmembrane region" description="Helical" evidence="1">
    <location>
        <begin position="101"/>
        <end position="118"/>
    </location>
</feature>
<keyword evidence="1" id="KW-0812">Transmembrane</keyword>
<organism evidence="2 3">
    <name type="scientific">Emiliania huxleyi (strain CCMP1516)</name>
    <dbReference type="NCBI Taxonomy" id="280463"/>
    <lineage>
        <taxon>Eukaryota</taxon>
        <taxon>Haptista</taxon>
        <taxon>Haptophyta</taxon>
        <taxon>Prymnesiophyceae</taxon>
        <taxon>Isochrysidales</taxon>
        <taxon>Noelaerhabdaceae</taxon>
        <taxon>Emiliania</taxon>
    </lineage>
</organism>
<keyword evidence="1" id="KW-1133">Transmembrane helix</keyword>
<feature type="transmembrane region" description="Helical" evidence="1">
    <location>
        <begin position="182"/>
        <end position="203"/>
    </location>
</feature>
<evidence type="ECO:0000313" key="2">
    <source>
        <dbReference type="EnsemblProtists" id="EOD05748"/>
    </source>
</evidence>
<dbReference type="RefSeq" id="XP_005758177.1">
    <property type="nucleotide sequence ID" value="XM_005758120.1"/>
</dbReference>